<dbReference type="Proteomes" id="UP000765509">
    <property type="component" value="Unassembled WGS sequence"/>
</dbReference>
<name>A0A9Q3DVV8_9BASI</name>
<evidence type="ECO:0000313" key="1">
    <source>
        <dbReference type="EMBL" id="MBW0510209.1"/>
    </source>
</evidence>
<keyword evidence="2" id="KW-1185">Reference proteome</keyword>
<gene>
    <name evidence="1" type="ORF">O181_049924</name>
</gene>
<sequence length="150" mass="17642">MNMKMRDHKLLTQIPGELEHAIKSRCKKDCTLGEITNTLQEVWIGKSIGRYDNNRTGANRYNPTLERKEAHYPAELEKTRTCHRCGSPNQYEDNCPKDRKQIFPREEETRKYQEGYEYCRDSMGNGFRDSHTVNQPPMISILCNLRTMIQ</sequence>
<accession>A0A9Q3DVV8</accession>
<dbReference type="AlphaFoldDB" id="A0A9Q3DVV8"/>
<organism evidence="1 2">
    <name type="scientific">Austropuccinia psidii MF-1</name>
    <dbReference type="NCBI Taxonomy" id="1389203"/>
    <lineage>
        <taxon>Eukaryota</taxon>
        <taxon>Fungi</taxon>
        <taxon>Dikarya</taxon>
        <taxon>Basidiomycota</taxon>
        <taxon>Pucciniomycotina</taxon>
        <taxon>Pucciniomycetes</taxon>
        <taxon>Pucciniales</taxon>
        <taxon>Sphaerophragmiaceae</taxon>
        <taxon>Austropuccinia</taxon>
    </lineage>
</organism>
<dbReference type="EMBL" id="AVOT02021408">
    <property type="protein sequence ID" value="MBW0510209.1"/>
    <property type="molecule type" value="Genomic_DNA"/>
</dbReference>
<dbReference type="OrthoDB" id="5431222at2759"/>
<protein>
    <submittedName>
        <fullName evidence="1">Uncharacterized protein</fullName>
    </submittedName>
</protein>
<proteinExistence type="predicted"/>
<comment type="caution">
    <text evidence="1">The sequence shown here is derived from an EMBL/GenBank/DDBJ whole genome shotgun (WGS) entry which is preliminary data.</text>
</comment>
<evidence type="ECO:0000313" key="2">
    <source>
        <dbReference type="Proteomes" id="UP000765509"/>
    </source>
</evidence>
<reference evidence="1" key="1">
    <citation type="submission" date="2021-03" db="EMBL/GenBank/DDBJ databases">
        <title>Draft genome sequence of rust myrtle Austropuccinia psidii MF-1, a brazilian biotype.</title>
        <authorList>
            <person name="Quecine M.C."/>
            <person name="Pachon D.M.R."/>
            <person name="Bonatelli M.L."/>
            <person name="Correr F.H."/>
            <person name="Franceschini L.M."/>
            <person name="Leite T.F."/>
            <person name="Margarido G.R.A."/>
            <person name="Almeida C.A."/>
            <person name="Ferrarezi J.A."/>
            <person name="Labate C.A."/>
        </authorList>
    </citation>
    <scope>NUCLEOTIDE SEQUENCE</scope>
    <source>
        <strain evidence="1">MF-1</strain>
    </source>
</reference>